<proteinExistence type="predicted"/>
<evidence type="ECO:0000313" key="2">
    <source>
        <dbReference type="EMBL" id="KAG5628248.1"/>
    </source>
</evidence>
<organism evidence="2 3">
    <name type="scientific">Solanum commersonii</name>
    <name type="common">Commerson's wild potato</name>
    <name type="synonym">Commerson's nightshade</name>
    <dbReference type="NCBI Taxonomy" id="4109"/>
    <lineage>
        <taxon>Eukaryota</taxon>
        <taxon>Viridiplantae</taxon>
        <taxon>Streptophyta</taxon>
        <taxon>Embryophyta</taxon>
        <taxon>Tracheophyta</taxon>
        <taxon>Spermatophyta</taxon>
        <taxon>Magnoliopsida</taxon>
        <taxon>eudicotyledons</taxon>
        <taxon>Gunneridae</taxon>
        <taxon>Pentapetalae</taxon>
        <taxon>asterids</taxon>
        <taxon>lamiids</taxon>
        <taxon>Solanales</taxon>
        <taxon>Solanaceae</taxon>
        <taxon>Solanoideae</taxon>
        <taxon>Solaneae</taxon>
        <taxon>Solanum</taxon>
    </lineage>
</organism>
<accession>A0A9J6AUQ3</accession>
<reference evidence="2 3" key="1">
    <citation type="submission" date="2020-09" db="EMBL/GenBank/DDBJ databases">
        <title>De no assembly of potato wild relative species, Solanum commersonii.</title>
        <authorList>
            <person name="Cho K."/>
        </authorList>
    </citation>
    <scope>NUCLEOTIDE SEQUENCE [LARGE SCALE GENOMIC DNA]</scope>
    <source>
        <strain evidence="2">LZ3.2</strain>
        <tissue evidence="2">Leaf</tissue>
    </source>
</reference>
<evidence type="ECO:0000256" key="1">
    <source>
        <dbReference type="SAM" id="MobiDB-lite"/>
    </source>
</evidence>
<feature type="region of interest" description="Disordered" evidence="1">
    <location>
        <begin position="1"/>
        <end position="23"/>
    </location>
</feature>
<dbReference type="Proteomes" id="UP000824120">
    <property type="component" value="Chromosome 2"/>
</dbReference>
<protein>
    <submittedName>
        <fullName evidence="2">Uncharacterized protein</fullName>
    </submittedName>
</protein>
<dbReference type="AlphaFoldDB" id="A0A9J6AUQ3"/>
<comment type="caution">
    <text evidence="2">The sequence shown here is derived from an EMBL/GenBank/DDBJ whole genome shotgun (WGS) entry which is preliminary data.</text>
</comment>
<evidence type="ECO:0000313" key="3">
    <source>
        <dbReference type="Proteomes" id="UP000824120"/>
    </source>
</evidence>
<dbReference type="EMBL" id="JACXVP010000002">
    <property type="protein sequence ID" value="KAG5628248.1"/>
    <property type="molecule type" value="Genomic_DNA"/>
</dbReference>
<keyword evidence="3" id="KW-1185">Reference proteome</keyword>
<gene>
    <name evidence="2" type="ORF">H5410_013466</name>
</gene>
<sequence>MSSSFNFSIPPPDETPSTPVCGVGQTVESTTPFTEVKILPCSPTLVLFSEKSKNSEAQSVTKAIDGPSTKEVDVASRGVSSAMSERFFEGDLPKGRGPESSILAAGDELVAAQSLTSLRGYVQLNSSEPDDRSHEHVPLSLEPIFDQTAKSFDIETEKEKEEPP</sequence>
<name>A0A9J6AUQ3_SOLCO</name>